<evidence type="ECO:0000259" key="4">
    <source>
        <dbReference type="Pfam" id="PF24067"/>
    </source>
</evidence>
<keyword evidence="6" id="KW-1185">Reference proteome</keyword>
<dbReference type="RefSeq" id="WP_169609341.1">
    <property type="nucleotide sequence ID" value="NZ_CP051682.1"/>
</dbReference>
<name>A0A7L5E1Q3_9SPHI</name>
<gene>
    <name evidence="5" type="ORF">HH214_16140</name>
</gene>
<feature type="chain" id="PRO_5029826498" evidence="1">
    <location>
        <begin position="25"/>
        <end position="615"/>
    </location>
</feature>
<evidence type="ECO:0000259" key="2">
    <source>
        <dbReference type="Pfam" id="PF13088"/>
    </source>
</evidence>
<dbReference type="InterPro" id="IPR056425">
    <property type="entry name" value="Beta-prop_BT_1020"/>
</dbReference>
<feature type="signal peptide" evidence="1">
    <location>
        <begin position="1"/>
        <end position="24"/>
    </location>
</feature>
<dbReference type="Pfam" id="PF13088">
    <property type="entry name" value="BNR_2"/>
    <property type="match status" value="1"/>
</dbReference>
<feature type="domain" description="BT-1020-like structural beta-sandwich" evidence="3">
    <location>
        <begin position="430"/>
        <end position="589"/>
    </location>
</feature>
<dbReference type="EMBL" id="CP051682">
    <property type="protein sequence ID" value="QJD97290.1"/>
    <property type="molecule type" value="Genomic_DNA"/>
</dbReference>
<dbReference type="KEGG" id="mrob:HH214_16140"/>
<dbReference type="SUPFAM" id="SSF50939">
    <property type="entry name" value="Sialidases"/>
    <property type="match status" value="1"/>
</dbReference>
<feature type="domain" description="Sialidase" evidence="2">
    <location>
        <begin position="280"/>
        <end position="351"/>
    </location>
</feature>
<evidence type="ECO:0000313" key="5">
    <source>
        <dbReference type="EMBL" id="QJD97290.1"/>
    </source>
</evidence>
<evidence type="ECO:0000259" key="3">
    <source>
        <dbReference type="Pfam" id="PF22585"/>
    </source>
</evidence>
<dbReference type="Proteomes" id="UP000503278">
    <property type="component" value="Chromosome"/>
</dbReference>
<accession>A0A7L5E1Q3</accession>
<reference evidence="5 6" key="1">
    <citation type="submission" date="2020-04" db="EMBL/GenBank/DDBJ databases">
        <title>Genome sequencing of novel species.</title>
        <authorList>
            <person name="Heo J."/>
            <person name="Kim S.-J."/>
            <person name="Kim J.-S."/>
            <person name="Hong S.-B."/>
            <person name="Kwon S.-W."/>
        </authorList>
    </citation>
    <scope>NUCLEOTIDE SEQUENCE [LARGE SCALE GENOMIC DNA]</scope>
    <source>
        <strain evidence="5 6">F39-2</strain>
    </source>
</reference>
<sequence>MSILKNYIVLLSLTGGVYTTAVQAQDTVHYTGNTVVNVDYHDGRLSPAVGVHSQQIFRANREHPELADGFGFTYNHAPMLAYWNNSFYLEYLSDKIGESVPPGQTLVMTSKDGNTWSKPVVVFPQYKIPDGTTKEGQKVVAKDLYSVMHQRMGFYRSKSNRLLILGFYGICLDVHDDPNDGLGIGRVVREVLPNGKYGPIYFIHYNPKWNESNTSYPLYKRSKDKGFVQACDELMANPLMMMQWVEETDRKDPLIPLHKDYKAFNFYHLPDGRVVGLWKNALTAISKDNGKTWPDNAVRAPRFVNSNAKIWGQRTPDGRYATVYNPSEFRWPLGISVSQDGLNYTNILLVNGEISSMRYGGNYKSYGPQYTRGIIEGNGTPPDGKLWVTYSMNKEDIWVSSIPVPVTDVVTENADEDFSKMPAGKELDKWNTYSLQWASVTMEKAPDGGKALMLKDWDRFDYAKAERVFPEAKRLSAEFTIIPGQNNTGQLDIEFLDPKGQPAVRLTFDSTGVLKTKAGYRYKTLAKYEANQPYTIKLKLNADTRFCTIEVNGKATNNLFFAPVNTLKRVMFRTGDMKHFPDADTPTDQDFDLKNPGEPVKPAAFYIKSFKTGKY</sequence>
<dbReference type="InterPro" id="IPR036278">
    <property type="entry name" value="Sialidase_sf"/>
</dbReference>
<feature type="domain" description="BT-1020-like N-terminal beta-propeller" evidence="4">
    <location>
        <begin position="26"/>
        <end position="261"/>
    </location>
</feature>
<protein>
    <submittedName>
        <fullName evidence="5">Six-hairpin glycosidase</fullName>
    </submittedName>
</protein>
<dbReference type="Pfam" id="PF24067">
    <property type="entry name" value="Beta-prop_BT_1020"/>
    <property type="match status" value="1"/>
</dbReference>
<dbReference type="CDD" id="cd15482">
    <property type="entry name" value="Sialidase_non-viral"/>
    <property type="match status" value="1"/>
</dbReference>
<keyword evidence="1" id="KW-0732">Signal</keyword>
<dbReference type="GO" id="GO:0016798">
    <property type="term" value="F:hydrolase activity, acting on glycosyl bonds"/>
    <property type="evidence" value="ECO:0007669"/>
    <property type="project" value="UniProtKB-KW"/>
</dbReference>
<dbReference type="AlphaFoldDB" id="A0A7L5E1Q3"/>
<evidence type="ECO:0000313" key="6">
    <source>
        <dbReference type="Proteomes" id="UP000503278"/>
    </source>
</evidence>
<keyword evidence="5" id="KW-0378">Hydrolase</keyword>
<dbReference type="Pfam" id="PF22585">
    <property type="entry name" value="Sialidase-like_CBM"/>
    <property type="match status" value="1"/>
</dbReference>
<keyword evidence="5" id="KW-0326">Glycosidase</keyword>
<proteinExistence type="predicted"/>
<evidence type="ECO:0000256" key="1">
    <source>
        <dbReference type="SAM" id="SignalP"/>
    </source>
</evidence>
<dbReference type="InterPro" id="IPR011040">
    <property type="entry name" value="Sialidase"/>
</dbReference>
<dbReference type="InterPro" id="IPR054490">
    <property type="entry name" value="BT_1020-like_b-sandwich_1"/>
</dbReference>
<organism evidence="5 6">
    <name type="scientific">Mucilaginibacter robiniae</name>
    <dbReference type="NCBI Taxonomy" id="2728022"/>
    <lineage>
        <taxon>Bacteria</taxon>
        <taxon>Pseudomonadati</taxon>
        <taxon>Bacteroidota</taxon>
        <taxon>Sphingobacteriia</taxon>
        <taxon>Sphingobacteriales</taxon>
        <taxon>Sphingobacteriaceae</taxon>
        <taxon>Mucilaginibacter</taxon>
    </lineage>
</organism>